<gene>
    <name evidence="2" type="ORF">ISS97_04675</name>
</gene>
<protein>
    <submittedName>
        <fullName evidence="2">Uncharacterized protein</fullName>
    </submittedName>
</protein>
<proteinExistence type="predicted"/>
<organism evidence="2 3">
    <name type="scientific">Dyella koreensis</name>
    <dbReference type="NCBI Taxonomy" id="311235"/>
    <lineage>
        <taxon>Bacteria</taxon>
        <taxon>Pseudomonadati</taxon>
        <taxon>Pseudomonadota</taxon>
        <taxon>Gammaproteobacteria</taxon>
        <taxon>Lysobacterales</taxon>
        <taxon>Rhodanobacteraceae</taxon>
        <taxon>Dyella</taxon>
    </lineage>
</organism>
<dbReference type="EMBL" id="JADIKD010000007">
    <property type="protein sequence ID" value="MFK2916548.1"/>
    <property type="molecule type" value="Genomic_DNA"/>
</dbReference>
<reference evidence="2 3" key="1">
    <citation type="submission" date="2020-10" db="EMBL/GenBank/DDBJ databases">
        <title>Phylogeny of dyella-like bacteria.</title>
        <authorList>
            <person name="Fu J."/>
        </authorList>
    </citation>
    <scope>NUCLEOTIDE SEQUENCE [LARGE SCALE GENOMIC DNA]</scope>
    <source>
        <strain evidence="2 3">BB4</strain>
    </source>
</reference>
<keyword evidence="1" id="KW-0472">Membrane</keyword>
<dbReference type="RefSeq" id="WP_379985911.1">
    <property type="nucleotide sequence ID" value="NZ_JADIKD010000007.1"/>
</dbReference>
<sequence length="86" mass="9435">MKAWPSVSSMVKVWLATTFLASLAFVLALRYQPPDEETMFNNLGGQIALAMIEVAAPAFIGLLAFLLIGALIKRHALNRATDRSHH</sequence>
<evidence type="ECO:0000256" key="1">
    <source>
        <dbReference type="SAM" id="Phobius"/>
    </source>
</evidence>
<evidence type="ECO:0000313" key="2">
    <source>
        <dbReference type="EMBL" id="MFK2916548.1"/>
    </source>
</evidence>
<name>A0ABW8K428_9GAMM</name>
<keyword evidence="1" id="KW-0812">Transmembrane</keyword>
<accession>A0ABW8K428</accession>
<comment type="caution">
    <text evidence="2">The sequence shown here is derived from an EMBL/GenBank/DDBJ whole genome shotgun (WGS) entry which is preliminary data.</text>
</comment>
<evidence type="ECO:0000313" key="3">
    <source>
        <dbReference type="Proteomes" id="UP001620408"/>
    </source>
</evidence>
<dbReference type="Proteomes" id="UP001620408">
    <property type="component" value="Unassembled WGS sequence"/>
</dbReference>
<feature type="transmembrane region" description="Helical" evidence="1">
    <location>
        <begin position="47"/>
        <end position="72"/>
    </location>
</feature>
<keyword evidence="3" id="KW-1185">Reference proteome</keyword>
<keyword evidence="1" id="KW-1133">Transmembrane helix</keyword>